<dbReference type="GO" id="GO:0016787">
    <property type="term" value="F:hydrolase activity"/>
    <property type="evidence" value="ECO:0007669"/>
    <property type="project" value="UniProtKB-UniRule"/>
</dbReference>
<dbReference type="PANTHER" id="PTHR14226">
    <property type="entry name" value="NEUROPATHY TARGET ESTERASE/SWISS CHEESE D.MELANOGASTER"/>
    <property type="match status" value="1"/>
</dbReference>
<dbReference type="PANTHER" id="PTHR14226:SF29">
    <property type="entry name" value="NEUROPATHY TARGET ESTERASE SWS"/>
    <property type="match status" value="1"/>
</dbReference>
<proteinExistence type="predicted"/>
<feature type="short sequence motif" description="GXSXG" evidence="4">
    <location>
        <begin position="45"/>
        <end position="49"/>
    </location>
</feature>
<dbReference type="GO" id="GO:0016042">
    <property type="term" value="P:lipid catabolic process"/>
    <property type="evidence" value="ECO:0007669"/>
    <property type="project" value="UniProtKB-UniRule"/>
</dbReference>
<evidence type="ECO:0000313" key="7">
    <source>
        <dbReference type="Proteomes" id="UP000092482"/>
    </source>
</evidence>
<evidence type="ECO:0000256" key="2">
    <source>
        <dbReference type="ARBA" id="ARBA00022963"/>
    </source>
</evidence>
<dbReference type="Pfam" id="PF01734">
    <property type="entry name" value="Patatin"/>
    <property type="match status" value="1"/>
</dbReference>
<keyword evidence="2 4" id="KW-0442">Lipid degradation</keyword>
<dbReference type="PATRIC" id="fig|1758689.4.peg.1640"/>
<dbReference type="AlphaFoldDB" id="A0A1B1NC63"/>
<evidence type="ECO:0000256" key="3">
    <source>
        <dbReference type="ARBA" id="ARBA00023098"/>
    </source>
</evidence>
<dbReference type="InterPro" id="IPR002641">
    <property type="entry name" value="PNPLA_dom"/>
</dbReference>
<feature type="domain" description="PNPLA" evidence="5">
    <location>
        <begin position="14"/>
        <end position="187"/>
    </location>
</feature>
<protein>
    <recommendedName>
        <fullName evidence="5">PNPLA domain-containing protein</fullName>
    </recommendedName>
</protein>
<feature type="short sequence motif" description="DGA/G" evidence="4">
    <location>
        <begin position="172"/>
        <end position="174"/>
    </location>
</feature>
<name>A0A1B1NC63_9MICO</name>
<dbReference type="InterPro" id="IPR050301">
    <property type="entry name" value="NTE"/>
</dbReference>
<dbReference type="Pfam" id="PF19890">
    <property type="entry name" value="DUF6363"/>
    <property type="match status" value="1"/>
</dbReference>
<dbReference type="Gene3D" id="3.40.1090.10">
    <property type="entry name" value="Cytosolic phospholipase A2 catalytic domain"/>
    <property type="match status" value="2"/>
</dbReference>
<comment type="caution">
    <text evidence="4">Lacks conserved residue(s) required for the propagation of feature annotation.</text>
</comment>
<dbReference type="CDD" id="cd07208">
    <property type="entry name" value="Pat_hypo_Ecoli_yjju_like"/>
    <property type="match status" value="1"/>
</dbReference>
<evidence type="ECO:0000256" key="4">
    <source>
        <dbReference type="PROSITE-ProRule" id="PRU01161"/>
    </source>
</evidence>
<keyword evidence="3 4" id="KW-0443">Lipid metabolism</keyword>
<feature type="active site" description="Nucleophile" evidence="4">
    <location>
        <position position="47"/>
    </location>
</feature>
<dbReference type="InterPro" id="IPR045943">
    <property type="entry name" value="DUF6363"/>
</dbReference>
<evidence type="ECO:0000313" key="6">
    <source>
        <dbReference type="EMBL" id="ANS78991.1"/>
    </source>
</evidence>
<dbReference type="STRING" id="1758689.SGUI_1595"/>
<keyword evidence="7" id="KW-1185">Reference proteome</keyword>
<dbReference type="EMBL" id="CP014989">
    <property type="protein sequence ID" value="ANS78991.1"/>
    <property type="molecule type" value="Genomic_DNA"/>
</dbReference>
<feature type="active site" description="Proton acceptor" evidence="4">
    <location>
        <position position="172"/>
    </location>
</feature>
<dbReference type="PROSITE" id="PS51635">
    <property type="entry name" value="PNPLA"/>
    <property type="match status" value="1"/>
</dbReference>
<dbReference type="Proteomes" id="UP000092482">
    <property type="component" value="Chromosome"/>
</dbReference>
<dbReference type="InterPro" id="IPR037483">
    <property type="entry name" value="YjjU-like"/>
</dbReference>
<dbReference type="KEGG" id="serj:SGUI_1595"/>
<sequence>MEQQPRSLVSDTALVFEGGGMRASYTSGLVVTLLEAGIDLGWVGGISAGASNTCNTLSRDAWRARQSFTDFAADPRFGDWRSFARGRGWFDAEYIYEQTSLPDQALPFDFETFLAHPAKVRIGAFDALSGEQVYWGRDDLATMRDLMVRVRASSTMPVVMPPVTIDGRVYVDGALGPSGGIPLDAARADGLEKFLVVLTQERGYVKGRQRGQGFLRRHFRRFPAVPDAMALRADRYNAVREELWELEASGAAYPFVPERMPVGNGERDITKLRASYDAGLAQARRELPAIRDFLGLA</sequence>
<organism evidence="6 7">
    <name type="scientific">Serinicoccus hydrothermalis</name>
    <dbReference type="NCBI Taxonomy" id="1758689"/>
    <lineage>
        <taxon>Bacteria</taxon>
        <taxon>Bacillati</taxon>
        <taxon>Actinomycetota</taxon>
        <taxon>Actinomycetes</taxon>
        <taxon>Micrococcales</taxon>
        <taxon>Ornithinimicrobiaceae</taxon>
        <taxon>Serinicoccus</taxon>
    </lineage>
</organism>
<reference evidence="6 7" key="1">
    <citation type="submission" date="2016-03" db="EMBL/GenBank/DDBJ databases">
        <title>Shallow-sea hydrothermal system.</title>
        <authorList>
            <person name="Tang K."/>
        </authorList>
    </citation>
    <scope>NUCLEOTIDE SEQUENCE [LARGE SCALE GENOMIC DNA]</scope>
    <source>
        <strain evidence="6 7">JLT9</strain>
    </source>
</reference>
<evidence type="ECO:0000259" key="5">
    <source>
        <dbReference type="PROSITE" id="PS51635"/>
    </source>
</evidence>
<accession>A0A1B1NC63</accession>
<gene>
    <name evidence="6" type="ORF">SGUI_1595</name>
</gene>
<evidence type="ECO:0000256" key="1">
    <source>
        <dbReference type="ARBA" id="ARBA00022801"/>
    </source>
</evidence>
<dbReference type="SUPFAM" id="SSF52151">
    <property type="entry name" value="FabD/lysophospholipase-like"/>
    <property type="match status" value="1"/>
</dbReference>
<keyword evidence="1 4" id="KW-0378">Hydrolase</keyword>
<dbReference type="InterPro" id="IPR016035">
    <property type="entry name" value="Acyl_Trfase/lysoPLipase"/>
</dbReference>